<dbReference type="OrthoDB" id="6455630at2"/>
<reference evidence="1 2" key="1">
    <citation type="submission" date="2018-06" db="EMBL/GenBank/DDBJ databases">
        <authorList>
            <consortium name="Pathogen Informatics"/>
            <person name="Doyle S."/>
        </authorList>
    </citation>
    <scope>NUCLEOTIDE SEQUENCE [LARGE SCALE GENOMIC DNA]</scope>
    <source>
        <strain evidence="1 2">NCTC12026</strain>
    </source>
</reference>
<accession>A0A379G3X5</accession>
<sequence length="132" mass="14655">MKKLLAPLMTSSMLLIVAIAALLIIFPQTWKQSIYPNVSQWLPDTVSSLIFQGELNNGVCDSLEQNLQSFADYLKSNSEVVEVKGMNGIEEQLSNIQSRLNSLPSDVRNAVCQQEYANLEGLKSVFSLSYVP</sequence>
<dbReference type="Proteomes" id="UP000255129">
    <property type="component" value="Unassembled WGS sequence"/>
</dbReference>
<organism evidence="1 2">
    <name type="scientific">Providencia rustigianii</name>
    <dbReference type="NCBI Taxonomy" id="158850"/>
    <lineage>
        <taxon>Bacteria</taxon>
        <taxon>Pseudomonadati</taxon>
        <taxon>Pseudomonadota</taxon>
        <taxon>Gammaproteobacteria</taxon>
        <taxon>Enterobacterales</taxon>
        <taxon>Morganellaceae</taxon>
        <taxon>Providencia</taxon>
    </lineage>
</organism>
<proteinExistence type="predicted"/>
<dbReference type="AlphaFoldDB" id="A0A379G3X5"/>
<evidence type="ECO:0000313" key="2">
    <source>
        <dbReference type="Proteomes" id="UP000255129"/>
    </source>
</evidence>
<name>A0A379G3X5_9GAMM</name>
<evidence type="ECO:0000313" key="1">
    <source>
        <dbReference type="EMBL" id="SUC35313.1"/>
    </source>
</evidence>
<dbReference type="GeneID" id="93421019"/>
<dbReference type="RefSeq" id="WP_006813298.1">
    <property type="nucleotide sequence ID" value="NZ_AP018946.1"/>
</dbReference>
<dbReference type="EMBL" id="UGUA01000002">
    <property type="protein sequence ID" value="SUC35313.1"/>
    <property type="molecule type" value="Genomic_DNA"/>
</dbReference>
<protein>
    <submittedName>
        <fullName evidence="1">Uncharacterized protein</fullName>
    </submittedName>
</protein>
<gene>
    <name evidence="1" type="ORF">NCTC12026_01700</name>
</gene>